<evidence type="ECO:0000313" key="2">
    <source>
        <dbReference type="EMBL" id="GAY67663.1"/>
    </source>
</evidence>
<dbReference type="InterPro" id="IPR057553">
    <property type="entry name" value="SAC9_GBDL_2nd"/>
</dbReference>
<dbReference type="Proteomes" id="UP000236630">
    <property type="component" value="Unassembled WGS sequence"/>
</dbReference>
<sequence>MLRLGIISTGDRYRKGTSCLSKASLCCCPKLQEFPDNGLPISLLRLEIYGCPLIEERFEKDKGQYWSLIADIPCVRIDCHYIPKHRDNCILFKFTKSNPRIQTADYTIPHSSARFFLYQLTRKKNKNYPALSFMNVQIWASNKIHREERSSMRKWDVRSLITSSSDLYGPEKSASVEKLPRHLISGRTTAFADEPSEQDDSGLRAPLVATVY</sequence>
<comment type="caution">
    <text evidence="2">The sequence shown here is derived from an EMBL/GenBank/DDBJ whole genome shotgun (WGS) entry which is preliminary data.</text>
</comment>
<dbReference type="AlphaFoldDB" id="A0A2H5QSV8"/>
<feature type="domain" description="SAC9 second GBDL" evidence="1">
    <location>
        <begin position="135"/>
        <end position="183"/>
    </location>
</feature>
<gene>
    <name evidence="2" type="ORF">CUMW_258400</name>
</gene>
<protein>
    <recommendedName>
        <fullName evidence="1">SAC9 second GBDL domain-containing protein</fullName>
    </recommendedName>
</protein>
<dbReference type="Pfam" id="PF24789">
    <property type="entry name" value="SAC9_GBDL_2nd"/>
    <property type="match status" value="1"/>
</dbReference>
<evidence type="ECO:0000259" key="1">
    <source>
        <dbReference type="Pfam" id="PF24789"/>
    </source>
</evidence>
<dbReference type="STRING" id="55188.A0A2H5QSV8"/>
<evidence type="ECO:0000313" key="3">
    <source>
        <dbReference type="Proteomes" id="UP000236630"/>
    </source>
</evidence>
<dbReference type="EMBL" id="BDQV01000748">
    <property type="protein sequence ID" value="GAY67663.1"/>
    <property type="molecule type" value="Genomic_DNA"/>
</dbReference>
<keyword evidence="3" id="KW-1185">Reference proteome</keyword>
<reference evidence="2 3" key="1">
    <citation type="journal article" date="2017" name="Front. Genet.">
        <title>Draft sequencing of the heterozygous diploid genome of Satsuma (Citrus unshiu Marc.) using a hybrid assembly approach.</title>
        <authorList>
            <person name="Shimizu T."/>
            <person name="Tanizawa Y."/>
            <person name="Mochizuki T."/>
            <person name="Nagasaki H."/>
            <person name="Yoshioka T."/>
            <person name="Toyoda A."/>
            <person name="Fujiyama A."/>
            <person name="Kaminuma E."/>
            <person name="Nakamura Y."/>
        </authorList>
    </citation>
    <scope>NUCLEOTIDE SEQUENCE [LARGE SCALE GENOMIC DNA]</scope>
    <source>
        <strain evidence="3">cv. Miyagawa wase</strain>
    </source>
</reference>
<organism evidence="2 3">
    <name type="scientific">Citrus unshiu</name>
    <name type="common">Satsuma mandarin</name>
    <name type="synonym">Citrus nobilis var. unshiu</name>
    <dbReference type="NCBI Taxonomy" id="55188"/>
    <lineage>
        <taxon>Eukaryota</taxon>
        <taxon>Viridiplantae</taxon>
        <taxon>Streptophyta</taxon>
        <taxon>Embryophyta</taxon>
        <taxon>Tracheophyta</taxon>
        <taxon>Spermatophyta</taxon>
        <taxon>Magnoliopsida</taxon>
        <taxon>eudicotyledons</taxon>
        <taxon>Gunneridae</taxon>
        <taxon>Pentapetalae</taxon>
        <taxon>rosids</taxon>
        <taxon>malvids</taxon>
        <taxon>Sapindales</taxon>
        <taxon>Rutaceae</taxon>
        <taxon>Aurantioideae</taxon>
        <taxon>Citrus</taxon>
    </lineage>
</organism>
<name>A0A2H5QSV8_CITUN</name>
<accession>A0A2H5QSV8</accession>
<proteinExistence type="predicted"/>